<reference evidence="1" key="1">
    <citation type="submission" date="2016-05" db="EMBL/GenBank/DDBJ databases">
        <authorList>
            <person name="Lavstsen T."/>
            <person name="Jespersen J.S."/>
        </authorList>
    </citation>
    <scope>NUCLEOTIDE SEQUENCE</scope>
    <source>
        <strain evidence="1">PFRJS10</strain>
    </source>
</reference>
<name>A0A2C7AS22_9ACTN</name>
<sequence>MPGWWGSCATGLPLLLEGPFIEAPELAVPAASSSVLPLLLEGPFIEALSFAHWAA</sequence>
<gene>
    <name evidence="1" type="ORF">PFR_JS10_1804</name>
</gene>
<dbReference type="AlphaFoldDB" id="A0A2C7AS22"/>
<dbReference type="EMBL" id="LT576035">
    <property type="protein sequence ID" value="SBN39447.1"/>
    <property type="molecule type" value="Genomic_DNA"/>
</dbReference>
<evidence type="ECO:0000313" key="1">
    <source>
        <dbReference type="EMBL" id="SBN39447.1"/>
    </source>
</evidence>
<protein>
    <submittedName>
        <fullName evidence="1">Uncharacterized protein</fullName>
    </submittedName>
</protein>
<organism evidence="1">
    <name type="scientific">Propionibacterium freudenreichii</name>
    <dbReference type="NCBI Taxonomy" id="1744"/>
    <lineage>
        <taxon>Bacteria</taxon>
        <taxon>Bacillati</taxon>
        <taxon>Actinomycetota</taxon>
        <taxon>Actinomycetes</taxon>
        <taxon>Propionibacteriales</taxon>
        <taxon>Propionibacteriaceae</taxon>
        <taxon>Propionibacterium</taxon>
    </lineage>
</organism>
<accession>A0A2C7AS22</accession>
<proteinExistence type="predicted"/>